<keyword evidence="5" id="KW-0788">Thiol protease</keyword>
<keyword evidence="3" id="KW-0732">Signal</keyword>
<dbReference type="SUPFAM" id="SSF54001">
    <property type="entry name" value="Cysteine proteinases"/>
    <property type="match status" value="1"/>
</dbReference>
<dbReference type="PANTHER" id="PTHR47053:SF1">
    <property type="entry name" value="MUREIN DD-ENDOPEPTIDASE MEPH-RELATED"/>
    <property type="match status" value="1"/>
</dbReference>
<protein>
    <submittedName>
        <fullName evidence="8">S-layer homology domain-containing protein</fullName>
    </submittedName>
</protein>
<evidence type="ECO:0000259" key="7">
    <source>
        <dbReference type="PROSITE" id="PS51935"/>
    </source>
</evidence>
<comment type="similarity">
    <text evidence="1">Belongs to the peptidase C40 family.</text>
</comment>
<keyword evidence="9" id="KW-1185">Reference proteome</keyword>
<proteinExistence type="inferred from homology"/>
<dbReference type="PROSITE" id="PS51935">
    <property type="entry name" value="NLPC_P60"/>
    <property type="match status" value="1"/>
</dbReference>
<dbReference type="PANTHER" id="PTHR47053">
    <property type="entry name" value="MUREIN DD-ENDOPEPTIDASE MEPH-RELATED"/>
    <property type="match status" value="1"/>
</dbReference>
<keyword evidence="2" id="KW-0645">Protease</keyword>
<dbReference type="STRING" id="930128.SAMN05192532_10558"/>
<gene>
    <name evidence="8" type="ORF">SAMN05192532_10558</name>
</gene>
<reference evidence="8 9" key="1">
    <citation type="submission" date="2016-10" db="EMBL/GenBank/DDBJ databases">
        <authorList>
            <person name="de Groot N.N."/>
        </authorList>
    </citation>
    <scope>NUCLEOTIDE SEQUENCE [LARGE SCALE GENOMIC DNA]</scope>
    <source>
        <strain evidence="8 9">DSM 23995</strain>
    </source>
</reference>
<evidence type="ECO:0000259" key="6">
    <source>
        <dbReference type="PROSITE" id="PS51272"/>
    </source>
</evidence>
<dbReference type="PROSITE" id="PS51272">
    <property type="entry name" value="SLH"/>
    <property type="match status" value="3"/>
</dbReference>
<dbReference type="InterPro" id="IPR001119">
    <property type="entry name" value="SLH_dom"/>
</dbReference>
<feature type="domain" description="SLH" evidence="6">
    <location>
        <begin position="292"/>
        <end position="347"/>
    </location>
</feature>
<dbReference type="Pfam" id="PF00877">
    <property type="entry name" value="NLPC_P60"/>
    <property type="match status" value="1"/>
</dbReference>
<dbReference type="InterPro" id="IPR051202">
    <property type="entry name" value="Peptidase_C40"/>
</dbReference>
<dbReference type="Gene3D" id="3.90.1720.10">
    <property type="entry name" value="endopeptidase domain like (from Nostoc punctiforme)"/>
    <property type="match status" value="1"/>
</dbReference>
<dbReference type="Proteomes" id="UP000199516">
    <property type="component" value="Unassembled WGS sequence"/>
</dbReference>
<evidence type="ECO:0000256" key="2">
    <source>
        <dbReference type="ARBA" id="ARBA00022670"/>
    </source>
</evidence>
<feature type="domain" description="SLH" evidence="6">
    <location>
        <begin position="172"/>
        <end position="235"/>
    </location>
</feature>
<dbReference type="GO" id="GO:0008234">
    <property type="term" value="F:cysteine-type peptidase activity"/>
    <property type="evidence" value="ECO:0007669"/>
    <property type="project" value="UniProtKB-KW"/>
</dbReference>
<evidence type="ECO:0000256" key="4">
    <source>
        <dbReference type="ARBA" id="ARBA00022801"/>
    </source>
</evidence>
<dbReference type="Pfam" id="PF00395">
    <property type="entry name" value="SLH"/>
    <property type="match status" value="3"/>
</dbReference>
<dbReference type="InterPro" id="IPR000064">
    <property type="entry name" value="NLP_P60_dom"/>
</dbReference>
<evidence type="ECO:0000313" key="9">
    <source>
        <dbReference type="Proteomes" id="UP000199516"/>
    </source>
</evidence>
<feature type="domain" description="NlpC/P60" evidence="7">
    <location>
        <begin position="32"/>
        <end position="153"/>
    </location>
</feature>
<keyword evidence="4" id="KW-0378">Hydrolase</keyword>
<accession>A0A1I2E257</accession>
<name>A0A1I2E257_9BACI</name>
<dbReference type="EMBL" id="FONT01000005">
    <property type="protein sequence ID" value="SFE87012.1"/>
    <property type="molecule type" value="Genomic_DNA"/>
</dbReference>
<sequence>MAILVKRSLVGVLGLFMLLASFSIQPGVSEAAGKVDEIIAEAKKHMGTPYQWGGTTPGGFDCSGFIQYTFKKAGEELPRTAAEQYGVGKSVSKSDLRKGDLVFFSHGSGIQHNGIYIGNGQFIHSSTSKGVIISQLDDPYYWGDRYVGAKRVIANEDKAQEAVKSQELEPLPEGEYHDVEDDYWAYNSISELADQKIMSGYGDSTFKPSTSITRAEAAAYLTNALDLSHDGSSKDFHDVNGDTEHVEAIQAVNEAGIITGDKDDNFMPEDPLTRQHMAVIFYRAFELNGVTYDKEFIDVSEDHPYAKHIHALAGSGITTGNSNNEFEPRRETTRAHFAVFLERALER</sequence>
<organism evidence="8 9">
    <name type="scientific">Alteribacillus iranensis</name>
    <dbReference type="NCBI Taxonomy" id="930128"/>
    <lineage>
        <taxon>Bacteria</taxon>
        <taxon>Bacillati</taxon>
        <taxon>Bacillota</taxon>
        <taxon>Bacilli</taxon>
        <taxon>Bacillales</taxon>
        <taxon>Bacillaceae</taxon>
        <taxon>Alteribacillus</taxon>
    </lineage>
</organism>
<evidence type="ECO:0000256" key="3">
    <source>
        <dbReference type="ARBA" id="ARBA00022729"/>
    </source>
</evidence>
<evidence type="ECO:0000256" key="5">
    <source>
        <dbReference type="ARBA" id="ARBA00022807"/>
    </source>
</evidence>
<dbReference type="AlphaFoldDB" id="A0A1I2E257"/>
<feature type="domain" description="SLH" evidence="6">
    <location>
        <begin position="236"/>
        <end position="291"/>
    </location>
</feature>
<evidence type="ECO:0000313" key="8">
    <source>
        <dbReference type="EMBL" id="SFE87012.1"/>
    </source>
</evidence>
<evidence type="ECO:0000256" key="1">
    <source>
        <dbReference type="ARBA" id="ARBA00007074"/>
    </source>
</evidence>
<dbReference type="GO" id="GO:0006508">
    <property type="term" value="P:proteolysis"/>
    <property type="evidence" value="ECO:0007669"/>
    <property type="project" value="UniProtKB-KW"/>
</dbReference>
<dbReference type="InterPro" id="IPR038765">
    <property type="entry name" value="Papain-like_cys_pep_sf"/>
</dbReference>